<keyword evidence="1" id="KW-0812">Transmembrane</keyword>
<name>A0A7X0D0Q9_9HYPH</name>
<comment type="caution">
    <text evidence="2">The sequence shown here is derived from an EMBL/GenBank/DDBJ whole genome shotgun (WGS) entry which is preliminary data.</text>
</comment>
<evidence type="ECO:0000313" key="3">
    <source>
        <dbReference type="Proteomes" id="UP000547879"/>
    </source>
</evidence>
<evidence type="ECO:0000256" key="1">
    <source>
        <dbReference type="SAM" id="Phobius"/>
    </source>
</evidence>
<dbReference type="AlphaFoldDB" id="A0A7X0D0Q9"/>
<proteinExistence type="predicted"/>
<evidence type="ECO:0000313" key="2">
    <source>
        <dbReference type="EMBL" id="MBB6163720.1"/>
    </source>
</evidence>
<dbReference type="RefSeq" id="WP_183993644.1">
    <property type="nucleotide sequence ID" value="NZ_BMHW01000008.1"/>
</dbReference>
<protein>
    <submittedName>
        <fullName evidence="2">Uncharacterized protein</fullName>
    </submittedName>
</protein>
<dbReference type="EMBL" id="JACHEG010000003">
    <property type="protein sequence ID" value="MBB6163720.1"/>
    <property type="molecule type" value="Genomic_DNA"/>
</dbReference>
<accession>A0A7X0D0Q9</accession>
<dbReference type="Proteomes" id="UP000547879">
    <property type="component" value="Unassembled WGS sequence"/>
</dbReference>
<keyword evidence="3" id="KW-1185">Reference proteome</keyword>
<sequence>MKMSSPFPRGRRAAARAAVRAVPSLHGVFALYFLSMGLLALALAIHRA</sequence>
<gene>
    <name evidence="2" type="ORF">HNQ72_003560</name>
</gene>
<reference evidence="2 3" key="1">
    <citation type="submission" date="2020-08" db="EMBL/GenBank/DDBJ databases">
        <title>Genomic Encyclopedia of Type Strains, Phase IV (KMG-IV): sequencing the most valuable type-strain genomes for metagenomic binning, comparative biology and taxonomic classification.</title>
        <authorList>
            <person name="Goeker M."/>
        </authorList>
    </citation>
    <scope>NUCLEOTIDE SEQUENCE [LARGE SCALE GENOMIC DNA]</scope>
    <source>
        <strain evidence="2 3">DSM 100734</strain>
    </source>
</reference>
<organism evidence="2 3">
    <name type="scientific">Rhizobium wenxiniae</name>
    <dbReference type="NCBI Taxonomy" id="1737357"/>
    <lineage>
        <taxon>Bacteria</taxon>
        <taxon>Pseudomonadati</taxon>
        <taxon>Pseudomonadota</taxon>
        <taxon>Alphaproteobacteria</taxon>
        <taxon>Hyphomicrobiales</taxon>
        <taxon>Rhizobiaceae</taxon>
        <taxon>Rhizobium/Agrobacterium group</taxon>
        <taxon>Rhizobium</taxon>
    </lineage>
</organism>
<keyword evidence="1" id="KW-0472">Membrane</keyword>
<feature type="transmembrane region" description="Helical" evidence="1">
    <location>
        <begin position="21"/>
        <end position="45"/>
    </location>
</feature>
<keyword evidence="1" id="KW-1133">Transmembrane helix</keyword>